<comment type="subcellular location">
    <subcellularLocation>
        <location evidence="1">Nucleus</location>
    </subcellularLocation>
</comment>
<feature type="compositionally biased region" description="Polar residues" evidence="6">
    <location>
        <begin position="395"/>
        <end position="415"/>
    </location>
</feature>
<dbReference type="InterPro" id="IPR046347">
    <property type="entry name" value="bZIP_sf"/>
</dbReference>
<name>A0A9Q5HWS5_SANBA</name>
<dbReference type="PANTHER" id="PTHR19304">
    <property type="entry name" value="CYCLIC-AMP RESPONSE ELEMENT BINDING PROTEIN"/>
    <property type="match status" value="1"/>
</dbReference>
<evidence type="ECO:0000256" key="5">
    <source>
        <dbReference type="SAM" id="Coils"/>
    </source>
</evidence>
<feature type="region of interest" description="Disordered" evidence="6">
    <location>
        <begin position="373"/>
        <end position="504"/>
    </location>
</feature>
<feature type="compositionally biased region" description="Acidic residues" evidence="6">
    <location>
        <begin position="463"/>
        <end position="477"/>
    </location>
</feature>
<accession>A0A9Q5HWS5</accession>
<feature type="coiled-coil region" evidence="5">
    <location>
        <begin position="524"/>
        <end position="558"/>
    </location>
</feature>
<feature type="compositionally biased region" description="Low complexity" evidence="6">
    <location>
        <begin position="443"/>
        <end position="460"/>
    </location>
</feature>
<evidence type="ECO:0000256" key="6">
    <source>
        <dbReference type="SAM" id="MobiDB-lite"/>
    </source>
</evidence>
<dbReference type="InterPro" id="IPR004827">
    <property type="entry name" value="bZIP"/>
</dbReference>
<dbReference type="GO" id="GO:0005634">
    <property type="term" value="C:nucleus"/>
    <property type="evidence" value="ECO:0007669"/>
    <property type="project" value="UniProtKB-SubCell"/>
</dbReference>
<dbReference type="InterPro" id="IPR051027">
    <property type="entry name" value="bZIP_transcription_factors"/>
</dbReference>
<keyword evidence="9" id="KW-1185">Reference proteome</keyword>
<feature type="region of interest" description="Disordered" evidence="6">
    <location>
        <begin position="1"/>
        <end position="137"/>
    </location>
</feature>
<keyword evidence="3" id="KW-0804">Transcription</keyword>
<dbReference type="Pfam" id="PF11786">
    <property type="entry name" value="Aft1_HRA"/>
    <property type="match status" value="1"/>
</dbReference>
<dbReference type="SUPFAM" id="SSF57959">
    <property type="entry name" value="Leucine zipper domain"/>
    <property type="match status" value="1"/>
</dbReference>
<evidence type="ECO:0000313" key="8">
    <source>
        <dbReference type="EMBL" id="OCB87458.1"/>
    </source>
</evidence>
<organism evidence="8 9">
    <name type="scientific">Sanghuangporus baumii</name>
    <name type="common">Phellinus baumii</name>
    <dbReference type="NCBI Taxonomy" id="108892"/>
    <lineage>
        <taxon>Eukaryota</taxon>
        <taxon>Fungi</taxon>
        <taxon>Dikarya</taxon>
        <taxon>Basidiomycota</taxon>
        <taxon>Agaricomycotina</taxon>
        <taxon>Agaricomycetes</taxon>
        <taxon>Hymenochaetales</taxon>
        <taxon>Hymenochaetaceae</taxon>
        <taxon>Sanghuangporus</taxon>
    </lineage>
</organism>
<feature type="region of interest" description="Disordered" evidence="6">
    <location>
        <begin position="274"/>
        <end position="356"/>
    </location>
</feature>
<keyword evidence="2" id="KW-0805">Transcription regulation</keyword>
<dbReference type="InterPro" id="IPR021755">
    <property type="entry name" value="TF_Aft1_HRA"/>
</dbReference>
<feature type="domain" description="BZIP" evidence="7">
    <location>
        <begin position="499"/>
        <end position="559"/>
    </location>
</feature>
<dbReference type="EMBL" id="LNZH02000191">
    <property type="protein sequence ID" value="OCB87458.1"/>
    <property type="molecule type" value="Genomic_DNA"/>
</dbReference>
<dbReference type="Gene3D" id="1.20.5.170">
    <property type="match status" value="1"/>
</dbReference>
<dbReference type="PROSITE" id="PS50217">
    <property type="entry name" value="BZIP"/>
    <property type="match status" value="1"/>
</dbReference>
<dbReference type="OrthoDB" id="295274at2759"/>
<dbReference type="CDD" id="cd14687">
    <property type="entry name" value="bZIP_ATF2"/>
    <property type="match status" value="1"/>
</dbReference>
<evidence type="ECO:0000259" key="7">
    <source>
        <dbReference type="PROSITE" id="PS50217"/>
    </source>
</evidence>
<evidence type="ECO:0000256" key="1">
    <source>
        <dbReference type="ARBA" id="ARBA00004123"/>
    </source>
</evidence>
<keyword evidence="4" id="KW-0539">Nucleus</keyword>
<feature type="compositionally biased region" description="Basic and acidic residues" evidence="6">
    <location>
        <begin position="493"/>
        <end position="504"/>
    </location>
</feature>
<keyword evidence="5" id="KW-0175">Coiled coil</keyword>
<protein>
    <recommendedName>
        <fullName evidence="7">BZIP domain-containing protein</fullName>
    </recommendedName>
</protein>
<feature type="compositionally biased region" description="Low complexity" evidence="6">
    <location>
        <begin position="274"/>
        <end position="288"/>
    </location>
</feature>
<gene>
    <name evidence="8" type="ORF">A7U60_g5363</name>
</gene>
<dbReference type="SMART" id="SM00338">
    <property type="entry name" value="BRLZ"/>
    <property type="match status" value="1"/>
</dbReference>
<feature type="compositionally biased region" description="Low complexity" evidence="6">
    <location>
        <begin position="637"/>
        <end position="658"/>
    </location>
</feature>
<feature type="region of interest" description="Disordered" evidence="6">
    <location>
        <begin position="591"/>
        <end position="661"/>
    </location>
</feature>
<feature type="compositionally biased region" description="Low complexity" evidence="6">
    <location>
        <begin position="424"/>
        <end position="435"/>
    </location>
</feature>
<proteinExistence type="predicted"/>
<reference evidence="8" key="1">
    <citation type="submission" date="2016-06" db="EMBL/GenBank/DDBJ databases">
        <title>Draft Genome sequence of the fungus Inonotus baumii.</title>
        <authorList>
            <person name="Zhu H."/>
            <person name="Lin W."/>
        </authorList>
    </citation>
    <scope>NUCLEOTIDE SEQUENCE</scope>
    <source>
        <strain evidence="8">821</strain>
    </source>
</reference>
<feature type="compositionally biased region" description="Low complexity" evidence="6">
    <location>
        <begin position="611"/>
        <end position="630"/>
    </location>
</feature>
<feature type="compositionally biased region" description="Polar residues" evidence="6">
    <location>
        <begin position="1"/>
        <end position="33"/>
    </location>
</feature>
<dbReference type="GO" id="GO:0003700">
    <property type="term" value="F:DNA-binding transcription factor activity"/>
    <property type="evidence" value="ECO:0007669"/>
    <property type="project" value="InterPro"/>
</dbReference>
<evidence type="ECO:0000256" key="3">
    <source>
        <dbReference type="ARBA" id="ARBA00023163"/>
    </source>
</evidence>
<evidence type="ECO:0000313" key="9">
    <source>
        <dbReference type="Proteomes" id="UP000757232"/>
    </source>
</evidence>
<dbReference type="Pfam" id="PF00170">
    <property type="entry name" value="bZIP_1"/>
    <property type="match status" value="1"/>
</dbReference>
<evidence type="ECO:0000256" key="2">
    <source>
        <dbReference type="ARBA" id="ARBA00023015"/>
    </source>
</evidence>
<feature type="compositionally biased region" description="Low complexity" evidence="6">
    <location>
        <begin position="336"/>
        <end position="356"/>
    </location>
</feature>
<dbReference type="AlphaFoldDB" id="A0A9Q5HWS5"/>
<sequence length="791" mass="83146">MPSPPNSNIDLSSHQLPSTNGSSAQHRPQSVSNERAIDSDNGNSKQVPPRPPLRSNFELEPNPFEQSFSVSSSSLSSLRHAANHKQHSTSSSSENKSNSTESTRDPSPSRRQSMSNNSGHPPNGDTPKPVLPPLASITSPSDPSYAWAFSSAGLTNSLRAGPLSPAMLAGPQTQHPTSTSQPAASITALAASAGSMHPPLFGFDPSGSFRTGLTPSTGLTPLVGGPVSFPPPSPNTAAFLAMVNSGAGGAAAATITPNTLNALAGVLQQSAASASQSTNQQANGVSNGSEGGNSSGNHNANGSSSTTQSQAVAPTSVAPSQVAASAPSTYQNGTLNSQNQSRSNNSNNGYPDAAGAANHAANGLFLLSQAHQELTKREEAQKQSMAQAVGGSAVKGSSAQNQGAHSSTNGTTSAKRGSKRKAETASVTSSTSAKAETSKKSKALSTSSRGSTARRGSTVSNQDLEDDLGEEYEESGDEQQKAPPQSTNNRQNKKPETEEEKRRNFLERNRQAALKCRQRKKQWLAQLQAKNEYLQNENERLTAALVASREEISRLSQLVGGAGVGLSSGVVPMVGVAGMGVQQQQVHHTPFMAHQQQHHPISVPVSLPQGSSSISATAASPPTATKPSPHLQHHHSQQQVQHSPNLHSPTSDGRSSRSSFRDVRDYANGASSVSGMRENATRDYARDMREREGAAEQREESQEGEACSYHVWADRRRRIWPQFSLHRGLFLGSDSSPSGVNKLLDGAYIAFGSNVFTLHEAELFARADHNSALFCVLSVQTDSRTAVPSPA</sequence>
<feature type="compositionally biased region" description="Low complexity" evidence="6">
    <location>
        <begin position="295"/>
        <end position="329"/>
    </location>
</feature>
<evidence type="ECO:0000256" key="4">
    <source>
        <dbReference type="ARBA" id="ARBA00023242"/>
    </source>
</evidence>
<dbReference type="Proteomes" id="UP000757232">
    <property type="component" value="Unassembled WGS sequence"/>
</dbReference>
<comment type="caution">
    <text evidence="8">The sequence shown here is derived from an EMBL/GenBank/DDBJ whole genome shotgun (WGS) entry which is preliminary data.</text>
</comment>
<feature type="compositionally biased region" description="Low complexity" evidence="6">
    <location>
        <begin position="88"/>
        <end position="101"/>
    </location>
</feature>
<feature type="compositionally biased region" description="Polar residues" evidence="6">
    <location>
        <begin position="109"/>
        <end position="120"/>
    </location>
</feature>
<feature type="compositionally biased region" description="Low complexity" evidence="6">
    <location>
        <begin position="67"/>
        <end position="78"/>
    </location>
</feature>